<dbReference type="AlphaFoldDB" id="A0AAW8PZ59"/>
<dbReference type="RefSeq" id="WP_311020186.1">
    <property type="nucleotide sequence ID" value="NZ_JAUHGG010000003.1"/>
</dbReference>
<evidence type="ECO:0000256" key="1">
    <source>
        <dbReference type="SAM" id="MobiDB-lite"/>
    </source>
</evidence>
<comment type="caution">
    <text evidence="2">The sequence shown here is derived from an EMBL/GenBank/DDBJ whole genome shotgun (WGS) entry which is preliminary data.</text>
</comment>
<gene>
    <name evidence="2" type="ORF">QX249_11605</name>
</gene>
<evidence type="ECO:0000313" key="3">
    <source>
        <dbReference type="Proteomes" id="UP001253193"/>
    </source>
</evidence>
<evidence type="ECO:0000313" key="2">
    <source>
        <dbReference type="EMBL" id="MDS1821311.1"/>
    </source>
</evidence>
<dbReference type="EMBL" id="JAUHGG010000003">
    <property type="protein sequence ID" value="MDS1821311.1"/>
    <property type="molecule type" value="Genomic_DNA"/>
</dbReference>
<accession>A0AAW8PZ59</accession>
<name>A0AAW8PZ59_VIBPH</name>
<sequence>MLNRELVAFIEATKIEIEGHGEFKFNDIRNLMMIGDDEYYLVYGITPDDHPTFMVFHAKGKEVMKAVVVEDDVADDVVSGYICWDNYLHKGECVLPKSANPKARKNRKESTPEEAAEFAQSVSRIAKKTTQMEIERLEAKGL</sequence>
<dbReference type="Proteomes" id="UP001253193">
    <property type="component" value="Unassembled WGS sequence"/>
</dbReference>
<organism evidence="2 3">
    <name type="scientific">Vibrio parahaemolyticus</name>
    <dbReference type="NCBI Taxonomy" id="670"/>
    <lineage>
        <taxon>Bacteria</taxon>
        <taxon>Pseudomonadati</taxon>
        <taxon>Pseudomonadota</taxon>
        <taxon>Gammaproteobacteria</taxon>
        <taxon>Vibrionales</taxon>
        <taxon>Vibrionaceae</taxon>
        <taxon>Vibrio</taxon>
    </lineage>
</organism>
<feature type="region of interest" description="Disordered" evidence="1">
    <location>
        <begin position="98"/>
        <end position="120"/>
    </location>
</feature>
<proteinExistence type="predicted"/>
<reference evidence="2" key="1">
    <citation type="submission" date="2023-06" db="EMBL/GenBank/DDBJ databases">
        <title>Genomic Diversity of Vibrio spp. and Metagenomic Analysis of Pathogens in Florida Gulf Coastal Waters Following Hurricane Ian.</title>
        <authorList>
            <person name="Brumfield K.D."/>
        </authorList>
    </citation>
    <scope>NUCLEOTIDE SEQUENCE</scope>
    <source>
        <strain evidence="2">WBS2B-138</strain>
    </source>
</reference>
<protein>
    <submittedName>
        <fullName evidence="2">Uncharacterized protein</fullName>
    </submittedName>
</protein>